<evidence type="ECO:0000256" key="4">
    <source>
        <dbReference type="ARBA" id="ARBA00022525"/>
    </source>
</evidence>
<keyword evidence="8 11" id="KW-0862">Zinc</keyword>
<organism evidence="12 13">
    <name type="scientific">Batrachochytrium salamandrivorans</name>
    <dbReference type="NCBI Taxonomy" id="1357716"/>
    <lineage>
        <taxon>Eukaryota</taxon>
        <taxon>Fungi</taxon>
        <taxon>Fungi incertae sedis</taxon>
        <taxon>Chytridiomycota</taxon>
        <taxon>Chytridiomycota incertae sedis</taxon>
        <taxon>Chytridiomycetes</taxon>
        <taxon>Rhizophydiales</taxon>
        <taxon>Rhizophydiales incertae sedis</taxon>
        <taxon>Batrachochytrium</taxon>
    </lineage>
</organism>
<proteinExistence type="inferred from homology"/>
<comment type="similarity">
    <text evidence="3 11">Belongs to the peptidase M36 family.</text>
</comment>
<keyword evidence="9 11" id="KW-0482">Metalloprotease</keyword>
<evidence type="ECO:0000256" key="2">
    <source>
        <dbReference type="ARBA" id="ARBA00004613"/>
    </source>
</evidence>
<evidence type="ECO:0000313" key="13">
    <source>
        <dbReference type="Proteomes" id="UP001648503"/>
    </source>
</evidence>
<dbReference type="SUPFAM" id="SSF55486">
    <property type="entry name" value="Metalloproteases ('zincins'), catalytic domain"/>
    <property type="match status" value="1"/>
</dbReference>
<accession>A0ABQ8F6E0</accession>
<keyword evidence="7 11" id="KW-0378">Hydrolase</keyword>
<dbReference type="PANTHER" id="PTHR33478:SF1">
    <property type="entry name" value="EXTRACELLULAR METALLOPROTEINASE MEP"/>
    <property type="match status" value="1"/>
</dbReference>
<dbReference type="PANTHER" id="PTHR33478">
    <property type="entry name" value="EXTRACELLULAR METALLOPROTEINASE MEP"/>
    <property type="match status" value="1"/>
</dbReference>
<dbReference type="PRINTS" id="PR00999">
    <property type="entry name" value="FUNGALYSIN"/>
</dbReference>
<dbReference type="CDD" id="cd09596">
    <property type="entry name" value="M36"/>
    <property type="match status" value="1"/>
</dbReference>
<keyword evidence="10 11" id="KW-0865">Zymogen</keyword>
<dbReference type="EMBL" id="JAFCIX010000406">
    <property type="protein sequence ID" value="KAH6591500.1"/>
    <property type="molecule type" value="Genomic_DNA"/>
</dbReference>
<dbReference type="Gene3D" id="3.10.170.10">
    <property type="match status" value="1"/>
</dbReference>
<keyword evidence="4 11" id="KW-0964">Secreted</keyword>
<dbReference type="InterPro" id="IPR027268">
    <property type="entry name" value="Peptidase_M4/M1_CTD_sf"/>
</dbReference>
<evidence type="ECO:0000313" key="12">
    <source>
        <dbReference type="EMBL" id="KAH6591500.1"/>
    </source>
</evidence>
<dbReference type="InterPro" id="IPR050371">
    <property type="entry name" value="Fungal_virulence_M36"/>
</dbReference>
<comment type="cofactor">
    <cofactor evidence="1 11">
        <name>Zn(2+)</name>
        <dbReference type="ChEBI" id="CHEBI:29105"/>
    </cofactor>
</comment>
<keyword evidence="6 11" id="KW-0479">Metal-binding</keyword>
<reference evidence="12 13" key="1">
    <citation type="submission" date="2021-02" db="EMBL/GenBank/DDBJ databases">
        <title>Variation within the Batrachochytrium salamandrivorans European outbreak.</title>
        <authorList>
            <person name="Kelly M."/>
            <person name="Pasmans F."/>
            <person name="Shea T.P."/>
            <person name="Munoz J.F."/>
            <person name="Carranza S."/>
            <person name="Cuomo C.A."/>
            <person name="Martel A."/>
        </authorList>
    </citation>
    <scope>NUCLEOTIDE SEQUENCE [LARGE SCALE GENOMIC DNA]</scope>
    <source>
        <strain evidence="12 13">AMFP18/2</strain>
    </source>
</reference>
<evidence type="ECO:0000256" key="7">
    <source>
        <dbReference type="ARBA" id="ARBA00022801"/>
    </source>
</evidence>
<comment type="caution">
    <text evidence="12">The sequence shown here is derived from an EMBL/GenBank/DDBJ whole genome shotgun (WGS) entry which is preliminary data.</text>
</comment>
<dbReference type="Gene3D" id="1.10.390.10">
    <property type="entry name" value="Neutral Protease Domain 2"/>
    <property type="match status" value="1"/>
</dbReference>
<dbReference type="Proteomes" id="UP001648503">
    <property type="component" value="Unassembled WGS sequence"/>
</dbReference>
<name>A0ABQ8F6E0_9FUNG</name>
<comment type="subcellular location">
    <subcellularLocation>
        <location evidence="2 11">Secreted</location>
    </subcellularLocation>
</comment>
<dbReference type="Pfam" id="PF02128">
    <property type="entry name" value="Peptidase_M36"/>
    <property type="match status" value="1"/>
</dbReference>
<evidence type="ECO:0000256" key="1">
    <source>
        <dbReference type="ARBA" id="ARBA00001947"/>
    </source>
</evidence>
<keyword evidence="5 11" id="KW-0645">Protease</keyword>
<evidence type="ECO:0000256" key="11">
    <source>
        <dbReference type="RuleBase" id="RU364017"/>
    </source>
</evidence>
<dbReference type="InterPro" id="IPR001842">
    <property type="entry name" value="Peptidase_M36"/>
</dbReference>
<dbReference type="EC" id="3.4.24.-" evidence="11"/>
<evidence type="ECO:0000256" key="9">
    <source>
        <dbReference type="ARBA" id="ARBA00023049"/>
    </source>
</evidence>
<gene>
    <name evidence="12" type="ORF">BASA50_008676</name>
</gene>
<evidence type="ECO:0000256" key="6">
    <source>
        <dbReference type="ARBA" id="ARBA00022723"/>
    </source>
</evidence>
<evidence type="ECO:0000256" key="5">
    <source>
        <dbReference type="ARBA" id="ARBA00022670"/>
    </source>
</evidence>
<evidence type="ECO:0000256" key="8">
    <source>
        <dbReference type="ARBA" id="ARBA00022833"/>
    </source>
</evidence>
<evidence type="ECO:0000256" key="3">
    <source>
        <dbReference type="ARBA" id="ARBA00006006"/>
    </source>
</evidence>
<sequence>MVAVSFVLVLALVSSTVVALLVTDVFIGLFARFKQQPTLEPPEIPTESVHRWIPLEEETSTPTSGEDPADIGLSYILQQLNIQPDEFTKRTNFTDRFGVTHLYGIPLHQGSLIEDLHAAVHIKDSRVFFYSATTVIVDDHALTKRSPTIPESTIKASSEDAVKSPTIPESTVNISPEDAVKAAVDCLGVPFYRDTTPVKESYKTDNGKILVWVFHLRDSPITQWIEVKVNVITGDIVSKEDVKREFIYTAIELPNENPRDGFSTIVNPENLQASPNGWTDGFELKGNNAEAKSKKYRTLGTTTRGRFKGDFDPTLPPKTPQNLLAGAINAFYVTNMVHDITYQYGFNEPAGNFQQDNFGRGGIGGDSIIINLQNSKRKNYVSFDTLPDGHPGVLNLHISTATKPNRDPALDNTLMIHELTHGVSSRLTGGAQTKMCMSKIECGGLSEGYSDVIAIIFTAKPEDTRNTEKVIGEYVRGDSQGIRRYPYTTDMKVNPLKYKDAVGEKDPYHLGEIWASLLLEVYWNFVEAYGFSANLHDATQKEGNIIFLQLFVGMLMIQPCNPTFISAYDAMLVADAVYYGGIHKHLITKGFAKRGLGSIS</sequence>
<protein>
    <recommendedName>
        <fullName evidence="11">Extracellular metalloproteinase</fullName>
        <ecNumber evidence="11">3.4.24.-</ecNumber>
    </recommendedName>
    <alternativeName>
        <fullName evidence="11">Fungalysin</fullName>
    </alternativeName>
</protein>
<keyword evidence="13" id="KW-1185">Reference proteome</keyword>
<evidence type="ECO:0000256" key="10">
    <source>
        <dbReference type="ARBA" id="ARBA00023145"/>
    </source>
</evidence>